<feature type="region of interest" description="Disordered" evidence="1">
    <location>
        <begin position="1"/>
        <end position="20"/>
    </location>
</feature>
<dbReference type="Pfam" id="PF13540">
    <property type="entry name" value="RCC1_2"/>
    <property type="match status" value="1"/>
</dbReference>
<gene>
    <name evidence="2" type="ORF">POL68_37485</name>
</gene>
<organism evidence="2 3">
    <name type="scientific">Stigmatella ashevillensis</name>
    <dbReference type="NCBI Taxonomy" id="2995309"/>
    <lineage>
        <taxon>Bacteria</taxon>
        <taxon>Pseudomonadati</taxon>
        <taxon>Myxococcota</taxon>
        <taxon>Myxococcia</taxon>
        <taxon>Myxococcales</taxon>
        <taxon>Cystobacterineae</taxon>
        <taxon>Archangiaceae</taxon>
        <taxon>Stigmatella</taxon>
    </lineage>
</organism>
<proteinExistence type="predicted"/>
<accession>A0ABT5DM45</accession>
<dbReference type="InterPro" id="IPR009091">
    <property type="entry name" value="RCC1/BLIP-II"/>
</dbReference>
<dbReference type="SUPFAM" id="SSF50985">
    <property type="entry name" value="RCC1/BLIP-II"/>
    <property type="match status" value="1"/>
</dbReference>
<dbReference type="PROSITE" id="PS50012">
    <property type="entry name" value="RCC1_3"/>
    <property type="match status" value="1"/>
</dbReference>
<name>A0ABT5DM45_9BACT</name>
<evidence type="ECO:0000313" key="3">
    <source>
        <dbReference type="Proteomes" id="UP001221838"/>
    </source>
</evidence>
<keyword evidence="3" id="KW-1185">Reference proteome</keyword>
<reference evidence="2 3" key="1">
    <citation type="submission" date="2022-11" db="EMBL/GenBank/DDBJ databases">
        <title>Minimal conservation of predation-associated metabolite biosynthetic gene clusters underscores biosynthetic potential of Myxococcota including descriptions for ten novel species: Archangium lansinium sp. nov., Myxococcus landrumus sp. nov., Nannocystis bai.</title>
        <authorList>
            <person name="Ahearne A."/>
            <person name="Stevens C."/>
            <person name="Dowd S."/>
        </authorList>
    </citation>
    <scope>NUCLEOTIDE SEQUENCE [LARGE SCALE GENOMIC DNA]</scope>
    <source>
        <strain evidence="2 3">NCWAL01</strain>
    </source>
</reference>
<sequence length="57" mass="5859">MLRSALGGSQARSRIAAGGAHSLALRSNGTVWASGRNSYGQPGYGTSTNRTVPVQVQ</sequence>
<comment type="caution">
    <text evidence="2">The sequence shown here is derived from an EMBL/GenBank/DDBJ whole genome shotgun (WGS) entry which is preliminary data.</text>
</comment>
<dbReference type="InterPro" id="IPR000408">
    <property type="entry name" value="Reg_chr_condens"/>
</dbReference>
<dbReference type="EMBL" id="JAQNDM010000002">
    <property type="protein sequence ID" value="MDC0714215.1"/>
    <property type="molecule type" value="Genomic_DNA"/>
</dbReference>
<evidence type="ECO:0000313" key="2">
    <source>
        <dbReference type="EMBL" id="MDC0714215.1"/>
    </source>
</evidence>
<dbReference type="Gene3D" id="2.130.10.30">
    <property type="entry name" value="Regulator of chromosome condensation 1/beta-lactamase-inhibitor protein II"/>
    <property type="match status" value="1"/>
</dbReference>
<dbReference type="Proteomes" id="UP001221838">
    <property type="component" value="Unassembled WGS sequence"/>
</dbReference>
<feature type="region of interest" description="Disordered" evidence="1">
    <location>
        <begin position="35"/>
        <end position="57"/>
    </location>
</feature>
<protein>
    <submittedName>
        <fullName evidence="2">RCC1 domain-containing protein</fullName>
    </submittedName>
</protein>
<evidence type="ECO:0000256" key="1">
    <source>
        <dbReference type="SAM" id="MobiDB-lite"/>
    </source>
</evidence>